<dbReference type="OrthoDB" id="531205at2"/>
<dbReference type="RefSeq" id="WP_084092879.1">
    <property type="nucleotide sequence ID" value="NZ_FWXD01000038.1"/>
</dbReference>
<protein>
    <submittedName>
        <fullName evidence="1">Predicted kinase</fullName>
    </submittedName>
</protein>
<reference evidence="1 2" key="1">
    <citation type="submission" date="2017-04" db="EMBL/GenBank/DDBJ databases">
        <authorList>
            <person name="Afonso C.L."/>
            <person name="Miller P.J."/>
            <person name="Scott M.A."/>
            <person name="Spackman E."/>
            <person name="Goraichik I."/>
            <person name="Dimitrov K.M."/>
            <person name="Suarez D.L."/>
            <person name="Swayne D.E."/>
        </authorList>
    </citation>
    <scope>NUCLEOTIDE SEQUENCE [LARGE SCALE GENOMIC DNA]</scope>
    <source>
        <strain evidence="1 2">DSM 23236</strain>
    </source>
</reference>
<organism evidence="1 2">
    <name type="scientific">Andreprevotia lacus DSM 23236</name>
    <dbReference type="NCBI Taxonomy" id="1121001"/>
    <lineage>
        <taxon>Bacteria</taxon>
        <taxon>Pseudomonadati</taxon>
        <taxon>Pseudomonadota</taxon>
        <taxon>Betaproteobacteria</taxon>
        <taxon>Neisseriales</taxon>
        <taxon>Chitinibacteraceae</taxon>
        <taxon>Andreprevotia</taxon>
    </lineage>
</organism>
<dbReference type="AlphaFoldDB" id="A0A1W1Y0F2"/>
<dbReference type="GO" id="GO:0016301">
    <property type="term" value="F:kinase activity"/>
    <property type="evidence" value="ECO:0007669"/>
    <property type="project" value="UniProtKB-KW"/>
</dbReference>
<keyword evidence="1" id="KW-0808">Transferase</keyword>
<dbReference type="Proteomes" id="UP000192761">
    <property type="component" value="Unassembled WGS sequence"/>
</dbReference>
<dbReference type="InterPro" id="IPR027417">
    <property type="entry name" value="P-loop_NTPase"/>
</dbReference>
<proteinExistence type="predicted"/>
<evidence type="ECO:0000313" key="2">
    <source>
        <dbReference type="Proteomes" id="UP000192761"/>
    </source>
</evidence>
<dbReference type="STRING" id="1121001.SAMN02745857_03954"/>
<dbReference type="Pfam" id="PF13671">
    <property type="entry name" value="AAA_33"/>
    <property type="match status" value="1"/>
</dbReference>
<accession>A0A1W1Y0F2</accession>
<keyword evidence="1" id="KW-0418">Kinase</keyword>
<gene>
    <name evidence="1" type="ORF">SAMN02745857_03954</name>
</gene>
<evidence type="ECO:0000313" key="1">
    <source>
        <dbReference type="EMBL" id="SMC29612.1"/>
    </source>
</evidence>
<name>A0A1W1Y0F2_9NEIS</name>
<sequence>MPQIHFIEGPVGAGKSTYAMALAAQGGFAHIALDAWFVRLFSPDRPSADVVPWYLARKDRLIALILDHARALLASGQSVALELGLIQQAPRVALLRALQQEGIAFTVHVLDAPEDVRHERVRRRNAEQGATFAMVVPDHVFEIASSMWQAPDEIELEEFDFVLPGEQAAAQV</sequence>
<keyword evidence="2" id="KW-1185">Reference proteome</keyword>
<dbReference type="Gene3D" id="3.40.50.300">
    <property type="entry name" value="P-loop containing nucleotide triphosphate hydrolases"/>
    <property type="match status" value="1"/>
</dbReference>
<dbReference type="SUPFAM" id="SSF52540">
    <property type="entry name" value="P-loop containing nucleoside triphosphate hydrolases"/>
    <property type="match status" value="1"/>
</dbReference>
<dbReference type="EMBL" id="FWXD01000038">
    <property type="protein sequence ID" value="SMC29612.1"/>
    <property type="molecule type" value="Genomic_DNA"/>
</dbReference>